<feature type="compositionally biased region" description="Polar residues" evidence="3">
    <location>
        <begin position="205"/>
        <end position="231"/>
    </location>
</feature>
<evidence type="ECO:0000259" key="4">
    <source>
        <dbReference type="PROSITE" id="PS50102"/>
    </source>
</evidence>
<dbReference type="PROSITE" id="PS50102">
    <property type="entry name" value="RRM"/>
    <property type="match status" value="1"/>
</dbReference>
<keyword evidence="1 2" id="KW-0694">RNA-binding</keyword>
<dbReference type="GO" id="GO:0003723">
    <property type="term" value="F:RNA binding"/>
    <property type="evidence" value="ECO:0007669"/>
    <property type="project" value="UniProtKB-UniRule"/>
</dbReference>
<keyword evidence="6" id="KW-1185">Reference proteome</keyword>
<dbReference type="SMART" id="SM00360">
    <property type="entry name" value="RRM"/>
    <property type="match status" value="1"/>
</dbReference>
<dbReference type="Pfam" id="PF00076">
    <property type="entry name" value="RRM_1"/>
    <property type="match status" value="1"/>
</dbReference>
<feature type="compositionally biased region" description="Basic and acidic residues" evidence="3">
    <location>
        <begin position="165"/>
        <end position="193"/>
    </location>
</feature>
<sequence>MSAPAPKKAQKMSLNEFLGDSALGSWADEMDALPTAPSGRSDDARGGLGDRRRDDYMSSRSGPPREDLPLPTEPPYTAFIGNLPFDLTETELEDFFGGLATKSVKIIKDRDDRPKGFGYIEFADLDGLKEALAKGGSSLAGRSVRVSVAEPPKERSGFGGGGFDDDSKFAGPWRRDGPLPDLPSRDAPQRRFDGPPGAREPPPSSVSDNISDWRSAQPARRTTTMSPSESEGPSFKRRGPGPRDDDRSLGPADTEDRWTIGSKFKPSAAEPPASRFGGAKARGDMGPPKDASSAPEEDNWRRAGPLSRNSTSPSNSTPPTPQLARRKLELLPRSNATSAVPSPLSSPNPSAAAGARSNPFGAAKPVDVTAREQVVTERLEKEREAIHERVQHSMSRTSSRTASQRPIPRSTPPASVVGSPTSPHVEPAAALKSAGSGTAATVRPSISFASAAAGKKDAAGENAAEGEVAADVQEVMEKIEEVQI</sequence>
<reference evidence="5 6" key="1">
    <citation type="submission" date="2016-07" db="EMBL/GenBank/DDBJ databases">
        <title>Draft genome of the white-rot fungus Obba rivulosa 3A-2.</title>
        <authorList>
            <consortium name="DOE Joint Genome Institute"/>
            <person name="Miettinen O."/>
            <person name="Riley R."/>
            <person name="Acob R."/>
            <person name="Barry K."/>
            <person name="Cullen D."/>
            <person name="De Vries R."/>
            <person name="Hainaut M."/>
            <person name="Hatakka A."/>
            <person name="Henrissat B."/>
            <person name="Hilden K."/>
            <person name="Kuo R."/>
            <person name="Labutti K."/>
            <person name="Lipzen A."/>
            <person name="Makela M.R."/>
            <person name="Sandor L."/>
            <person name="Spatafora J.W."/>
            <person name="Grigoriev I.V."/>
            <person name="Hibbett D.S."/>
        </authorList>
    </citation>
    <scope>NUCLEOTIDE SEQUENCE [LARGE SCALE GENOMIC DNA]</scope>
    <source>
        <strain evidence="5 6">3A-2</strain>
    </source>
</reference>
<evidence type="ECO:0000313" key="6">
    <source>
        <dbReference type="Proteomes" id="UP000250043"/>
    </source>
</evidence>
<dbReference type="PANTHER" id="PTHR23236:SF11">
    <property type="entry name" value="EUKARYOTIC TRANSLATION INITIATION FACTOR 4H"/>
    <property type="match status" value="1"/>
</dbReference>
<dbReference type="EMBL" id="KV722340">
    <property type="protein sequence ID" value="OCH94894.1"/>
    <property type="molecule type" value="Genomic_DNA"/>
</dbReference>
<feature type="compositionally biased region" description="Basic and acidic residues" evidence="3">
    <location>
        <begin position="374"/>
        <end position="391"/>
    </location>
</feature>
<feature type="compositionally biased region" description="Basic and acidic residues" evidence="3">
    <location>
        <begin position="40"/>
        <end position="68"/>
    </location>
</feature>
<feature type="region of interest" description="Disordered" evidence="3">
    <location>
        <begin position="135"/>
        <end position="441"/>
    </location>
</feature>
<name>A0A8E2DS48_9APHY</name>
<dbReference type="InterPro" id="IPR035979">
    <property type="entry name" value="RBD_domain_sf"/>
</dbReference>
<feature type="domain" description="RRM" evidence="4">
    <location>
        <begin position="76"/>
        <end position="151"/>
    </location>
</feature>
<feature type="region of interest" description="Disordered" evidence="3">
    <location>
        <begin position="28"/>
        <end position="75"/>
    </location>
</feature>
<dbReference type="AlphaFoldDB" id="A0A8E2DS48"/>
<evidence type="ECO:0000256" key="1">
    <source>
        <dbReference type="ARBA" id="ARBA00022884"/>
    </source>
</evidence>
<organism evidence="5 6">
    <name type="scientific">Obba rivulosa</name>
    <dbReference type="NCBI Taxonomy" id="1052685"/>
    <lineage>
        <taxon>Eukaryota</taxon>
        <taxon>Fungi</taxon>
        <taxon>Dikarya</taxon>
        <taxon>Basidiomycota</taxon>
        <taxon>Agaricomycotina</taxon>
        <taxon>Agaricomycetes</taxon>
        <taxon>Polyporales</taxon>
        <taxon>Gelatoporiaceae</taxon>
        <taxon>Obba</taxon>
    </lineage>
</organism>
<protein>
    <recommendedName>
        <fullName evidence="4">RRM domain-containing protein</fullName>
    </recommendedName>
</protein>
<proteinExistence type="predicted"/>
<dbReference type="OrthoDB" id="48651at2759"/>
<feature type="compositionally biased region" description="Low complexity" evidence="3">
    <location>
        <begin position="338"/>
        <end position="359"/>
    </location>
</feature>
<feature type="compositionally biased region" description="Polar residues" evidence="3">
    <location>
        <begin position="392"/>
        <end position="404"/>
    </location>
</feature>
<dbReference type="Gene3D" id="3.30.70.330">
    <property type="match status" value="1"/>
</dbReference>
<evidence type="ECO:0000313" key="5">
    <source>
        <dbReference type="EMBL" id="OCH94894.1"/>
    </source>
</evidence>
<evidence type="ECO:0000256" key="3">
    <source>
        <dbReference type="SAM" id="MobiDB-lite"/>
    </source>
</evidence>
<feature type="compositionally biased region" description="Basic and acidic residues" evidence="3">
    <location>
        <begin position="241"/>
        <end position="258"/>
    </location>
</feature>
<dbReference type="InterPro" id="IPR012677">
    <property type="entry name" value="Nucleotide-bd_a/b_plait_sf"/>
</dbReference>
<accession>A0A8E2DS48</accession>
<dbReference type="PANTHER" id="PTHR23236">
    <property type="entry name" value="EUKARYOTIC TRANSLATION INITIATION FACTOR 4B/4H"/>
    <property type="match status" value="1"/>
</dbReference>
<dbReference type="Proteomes" id="UP000250043">
    <property type="component" value="Unassembled WGS sequence"/>
</dbReference>
<gene>
    <name evidence="5" type="ORF">OBBRIDRAFT_788892</name>
</gene>
<dbReference type="InterPro" id="IPR000504">
    <property type="entry name" value="RRM_dom"/>
</dbReference>
<evidence type="ECO:0000256" key="2">
    <source>
        <dbReference type="PROSITE-ProRule" id="PRU00176"/>
    </source>
</evidence>
<dbReference type="SUPFAM" id="SSF54928">
    <property type="entry name" value="RNA-binding domain, RBD"/>
    <property type="match status" value="1"/>
</dbReference>